<dbReference type="Proteomes" id="UP000189177">
    <property type="component" value="Unassembled WGS sequence"/>
</dbReference>
<dbReference type="OrthoDB" id="9796422at2"/>
<feature type="non-terminal residue" evidence="7">
    <location>
        <position position="1"/>
    </location>
</feature>
<evidence type="ECO:0000313" key="7">
    <source>
        <dbReference type="EMBL" id="OOC09837.1"/>
    </source>
</evidence>
<evidence type="ECO:0000256" key="5">
    <source>
        <dbReference type="ARBA" id="ARBA00022884"/>
    </source>
</evidence>
<evidence type="ECO:0000256" key="6">
    <source>
        <dbReference type="NCBIfam" id="TIGR00188"/>
    </source>
</evidence>
<gene>
    <name evidence="7" type="ORF">B1A74_09455</name>
</gene>
<dbReference type="Gene3D" id="3.30.230.10">
    <property type="match status" value="1"/>
</dbReference>
<dbReference type="InterPro" id="IPR000100">
    <property type="entry name" value="RNase_P"/>
</dbReference>
<dbReference type="InterPro" id="IPR020568">
    <property type="entry name" value="Ribosomal_Su5_D2-typ_SF"/>
</dbReference>
<accession>A0A1V2ZXJ7</accession>
<dbReference type="Pfam" id="PF00825">
    <property type="entry name" value="Ribonuclease_P"/>
    <property type="match status" value="1"/>
</dbReference>
<dbReference type="InterPro" id="IPR014721">
    <property type="entry name" value="Ribsml_uS5_D2-typ_fold_subgr"/>
</dbReference>
<evidence type="ECO:0000313" key="8">
    <source>
        <dbReference type="Proteomes" id="UP000189177"/>
    </source>
</evidence>
<keyword evidence="8" id="KW-1185">Reference proteome</keyword>
<dbReference type="AlphaFoldDB" id="A0A1V2ZXJ7"/>
<name>A0A1V2ZXJ7_9GAMM</name>
<keyword evidence="5" id="KW-0694">RNA-binding</keyword>
<proteinExistence type="predicted"/>
<keyword evidence="2" id="KW-0540">Nuclease</keyword>
<keyword evidence="1" id="KW-0819">tRNA processing</keyword>
<protein>
    <recommendedName>
        <fullName evidence="6">Ribonuclease P protein component</fullName>
        <ecNumber evidence="6">3.1.26.5</ecNumber>
    </recommendedName>
</protein>
<dbReference type="GO" id="GO:0000049">
    <property type="term" value="F:tRNA binding"/>
    <property type="evidence" value="ECO:0007669"/>
    <property type="project" value="InterPro"/>
</dbReference>
<evidence type="ECO:0000256" key="1">
    <source>
        <dbReference type="ARBA" id="ARBA00022694"/>
    </source>
</evidence>
<evidence type="ECO:0000256" key="2">
    <source>
        <dbReference type="ARBA" id="ARBA00022722"/>
    </source>
</evidence>
<keyword evidence="4" id="KW-0378">Hydrolase</keyword>
<dbReference type="GO" id="GO:0030677">
    <property type="term" value="C:ribonuclease P complex"/>
    <property type="evidence" value="ECO:0007669"/>
    <property type="project" value="TreeGrafter"/>
</dbReference>
<organism evidence="7 8">
    <name type="scientific">Thioalkalivibrio halophilus</name>
    <dbReference type="NCBI Taxonomy" id="252474"/>
    <lineage>
        <taxon>Bacteria</taxon>
        <taxon>Pseudomonadati</taxon>
        <taxon>Pseudomonadota</taxon>
        <taxon>Gammaproteobacteria</taxon>
        <taxon>Chromatiales</taxon>
        <taxon>Ectothiorhodospiraceae</taxon>
        <taxon>Thioalkalivibrio</taxon>
    </lineage>
</organism>
<dbReference type="EC" id="3.1.26.5" evidence="6"/>
<evidence type="ECO:0000256" key="3">
    <source>
        <dbReference type="ARBA" id="ARBA00022759"/>
    </source>
</evidence>
<dbReference type="RefSeq" id="WP_077244481.1">
    <property type="nucleotide sequence ID" value="NZ_MUZR01000035.1"/>
</dbReference>
<dbReference type="GO" id="GO:0042781">
    <property type="term" value="F:3'-tRNA processing endoribonuclease activity"/>
    <property type="evidence" value="ECO:0007669"/>
    <property type="project" value="TreeGrafter"/>
</dbReference>
<sequence length="54" mass="6357">VRRNRIKRIAREAFRQRRTELPPVDIIILARGGAGDVEAEALRREIDHLLDRIR</sequence>
<dbReference type="PANTHER" id="PTHR33992:SF1">
    <property type="entry name" value="RIBONUCLEASE P PROTEIN COMPONENT"/>
    <property type="match status" value="1"/>
</dbReference>
<comment type="caution">
    <text evidence="7">The sequence shown here is derived from an EMBL/GenBank/DDBJ whole genome shotgun (WGS) entry which is preliminary data.</text>
</comment>
<keyword evidence="3" id="KW-0255">Endonuclease</keyword>
<evidence type="ECO:0000256" key="4">
    <source>
        <dbReference type="ARBA" id="ARBA00022801"/>
    </source>
</evidence>
<dbReference type="NCBIfam" id="TIGR00188">
    <property type="entry name" value="rnpA"/>
    <property type="match status" value="1"/>
</dbReference>
<reference evidence="7 8" key="1">
    <citation type="submission" date="2017-02" db="EMBL/GenBank/DDBJ databases">
        <title>Genomic diversity within the haloalkaliphilic genus Thioalkalivibrio.</title>
        <authorList>
            <person name="Ahn A.-C."/>
            <person name="Meier-Kolthoff J."/>
            <person name="Overmars L."/>
            <person name="Richter M."/>
            <person name="Woyke T."/>
            <person name="Sorokin D.Y."/>
            <person name="Muyzer G."/>
        </authorList>
    </citation>
    <scope>NUCLEOTIDE SEQUENCE [LARGE SCALE GENOMIC DNA]</scope>
    <source>
        <strain evidence="7 8">HL17</strain>
    </source>
</reference>
<dbReference type="PANTHER" id="PTHR33992">
    <property type="entry name" value="RIBONUCLEASE P PROTEIN COMPONENT"/>
    <property type="match status" value="1"/>
</dbReference>
<dbReference type="SUPFAM" id="SSF54211">
    <property type="entry name" value="Ribosomal protein S5 domain 2-like"/>
    <property type="match status" value="1"/>
</dbReference>
<dbReference type="GO" id="GO:0004526">
    <property type="term" value="F:ribonuclease P activity"/>
    <property type="evidence" value="ECO:0007669"/>
    <property type="project" value="UniProtKB-UniRule"/>
</dbReference>
<dbReference type="EMBL" id="MUZR01000035">
    <property type="protein sequence ID" value="OOC09837.1"/>
    <property type="molecule type" value="Genomic_DNA"/>
</dbReference>